<dbReference type="SUPFAM" id="SSF46785">
    <property type="entry name" value="Winged helix' DNA-binding domain"/>
    <property type="match status" value="1"/>
</dbReference>
<evidence type="ECO:0000256" key="2">
    <source>
        <dbReference type="ARBA" id="ARBA00023125"/>
    </source>
</evidence>
<dbReference type="PANTHER" id="PTHR33204:SF29">
    <property type="entry name" value="TRANSCRIPTIONAL REGULATOR"/>
    <property type="match status" value="1"/>
</dbReference>
<dbReference type="InterPro" id="IPR036390">
    <property type="entry name" value="WH_DNA-bd_sf"/>
</dbReference>
<dbReference type="InterPro" id="IPR036388">
    <property type="entry name" value="WH-like_DNA-bd_sf"/>
</dbReference>
<proteinExistence type="predicted"/>
<keyword evidence="1" id="KW-0805">Transcription regulation</keyword>
<name>A0A1G6DKQ0_9STRE</name>
<evidence type="ECO:0000256" key="3">
    <source>
        <dbReference type="ARBA" id="ARBA00023163"/>
    </source>
</evidence>
<protein>
    <submittedName>
        <fullName evidence="5">Transcriptional regulator, HxlR family</fullName>
    </submittedName>
</protein>
<dbReference type="AlphaFoldDB" id="A0A1G6DKQ0"/>
<feature type="domain" description="HTH hxlR-type" evidence="4">
    <location>
        <begin position="7"/>
        <end position="105"/>
    </location>
</feature>
<evidence type="ECO:0000256" key="1">
    <source>
        <dbReference type="ARBA" id="ARBA00023015"/>
    </source>
</evidence>
<sequence length="125" mass="14447">MTKITNCALTTTLNLIGGKYKIEILYYLTRGTKRFNELQKYLPKATAKVLSSKLKELEEDGFIDKKIYPVIPPKTEYSLTERGKSLAPLILAIYEWGTSYFKEIGHENLCNVEELERLNQLVKDR</sequence>
<dbReference type="Gene3D" id="1.10.10.10">
    <property type="entry name" value="Winged helix-like DNA-binding domain superfamily/Winged helix DNA-binding domain"/>
    <property type="match status" value="1"/>
</dbReference>
<evidence type="ECO:0000313" key="5">
    <source>
        <dbReference type="EMBL" id="SDB45405.1"/>
    </source>
</evidence>
<gene>
    <name evidence="5" type="ORF">SAMN02910293_02263</name>
</gene>
<evidence type="ECO:0000259" key="4">
    <source>
        <dbReference type="PROSITE" id="PS51118"/>
    </source>
</evidence>
<dbReference type="Pfam" id="PF01638">
    <property type="entry name" value="HxlR"/>
    <property type="match status" value="1"/>
</dbReference>
<dbReference type="eggNOG" id="COG1733">
    <property type="taxonomic scope" value="Bacteria"/>
</dbReference>
<keyword evidence="2" id="KW-0238">DNA-binding</keyword>
<organism evidence="5 6">
    <name type="scientific">Streptococcus henryi</name>
    <dbReference type="NCBI Taxonomy" id="439219"/>
    <lineage>
        <taxon>Bacteria</taxon>
        <taxon>Bacillati</taxon>
        <taxon>Bacillota</taxon>
        <taxon>Bacilli</taxon>
        <taxon>Lactobacillales</taxon>
        <taxon>Streptococcaceae</taxon>
        <taxon>Streptococcus</taxon>
    </lineage>
</organism>
<dbReference type="InterPro" id="IPR002577">
    <property type="entry name" value="HTH_HxlR"/>
</dbReference>
<dbReference type="RefSeq" id="WP_074486700.1">
    <property type="nucleotide sequence ID" value="NZ_FMXP01000041.1"/>
</dbReference>
<evidence type="ECO:0000313" key="6">
    <source>
        <dbReference type="Proteomes" id="UP000182508"/>
    </source>
</evidence>
<dbReference type="Proteomes" id="UP000182508">
    <property type="component" value="Unassembled WGS sequence"/>
</dbReference>
<reference evidence="5 6" key="1">
    <citation type="submission" date="2016-10" db="EMBL/GenBank/DDBJ databases">
        <authorList>
            <person name="de Groot N.N."/>
        </authorList>
    </citation>
    <scope>NUCLEOTIDE SEQUENCE [LARGE SCALE GENOMIC DNA]</scope>
    <source>
        <strain evidence="5 6">A-4</strain>
    </source>
</reference>
<keyword evidence="6" id="KW-1185">Reference proteome</keyword>
<dbReference type="STRING" id="439219.SAMN02910293_02263"/>
<accession>A0A1G6DKQ0</accession>
<dbReference type="PANTHER" id="PTHR33204">
    <property type="entry name" value="TRANSCRIPTIONAL REGULATOR, MARR FAMILY"/>
    <property type="match status" value="1"/>
</dbReference>
<keyword evidence="3" id="KW-0804">Transcription</keyword>
<dbReference type="EMBL" id="FMXP01000041">
    <property type="protein sequence ID" value="SDB45405.1"/>
    <property type="molecule type" value="Genomic_DNA"/>
</dbReference>
<dbReference type="PROSITE" id="PS51118">
    <property type="entry name" value="HTH_HXLR"/>
    <property type="match status" value="1"/>
</dbReference>
<dbReference type="GO" id="GO:0003677">
    <property type="term" value="F:DNA binding"/>
    <property type="evidence" value="ECO:0007669"/>
    <property type="project" value="UniProtKB-KW"/>
</dbReference>